<dbReference type="PROSITE" id="PS50106">
    <property type="entry name" value="PDZ"/>
    <property type="match status" value="1"/>
</dbReference>
<keyword evidence="4" id="KW-1185">Reference proteome</keyword>
<evidence type="ECO:0000313" key="4">
    <source>
        <dbReference type="Proteomes" id="UP001367676"/>
    </source>
</evidence>
<feature type="domain" description="PDZ" evidence="2">
    <location>
        <begin position="70"/>
        <end position="162"/>
    </location>
</feature>
<organism evidence="3 4">
    <name type="scientific">Parthenolecanium corni</name>
    <dbReference type="NCBI Taxonomy" id="536013"/>
    <lineage>
        <taxon>Eukaryota</taxon>
        <taxon>Metazoa</taxon>
        <taxon>Ecdysozoa</taxon>
        <taxon>Arthropoda</taxon>
        <taxon>Hexapoda</taxon>
        <taxon>Insecta</taxon>
        <taxon>Pterygota</taxon>
        <taxon>Neoptera</taxon>
        <taxon>Paraneoptera</taxon>
        <taxon>Hemiptera</taxon>
        <taxon>Sternorrhyncha</taxon>
        <taxon>Coccoidea</taxon>
        <taxon>Coccidae</taxon>
        <taxon>Parthenolecanium</taxon>
    </lineage>
</organism>
<dbReference type="PANTHER" id="PTHR11324:SF16">
    <property type="entry name" value="PDZ DOMAIN-CONTAINING PROTEIN 2"/>
    <property type="match status" value="1"/>
</dbReference>
<protein>
    <recommendedName>
        <fullName evidence="2">PDZ domain-containing protein</fullName>
    </recommendedName>
</protein>
<dbReference type="EMBL" id="JBBCAQ010000043">
    <property type="protein sequence ID" value="KAK7570786.1"/>
    <property type="molecule type" value="Genomic_DNA"/>
</dbReference>
<dbReference type="SMART" id="SM00228">
    <property type="entry name" value="PDZ"/>
    <property type="match status" value="1"/>
</dbReference>
<comment type="caution">
    <text evidence="3">The sequence shown here is derived from an EMBL/GenBank/DDBJ whole genome shotgun (WGS) entry which is preliminary data.</text>
</comment>
<accession>A0AAN9T2F6</accession>
<gene>
    <name evidence="3" type="ORF">V9T40_010153</name>
</gene>
<feature type="compositionally biased region" description="Low complexity" evidence="1">
    <location>
        <begin position="197"/>
        <end position="209"/>
    </location>
</feature>
<evidence type="ECO:0000256" key="1">
    <source>
        <dbReference type="SAM" id="MobiDB-lite"/>
    </source>
</evidence>
<dbReference type="CDD" id="cd00136">
    <property type="entry name" value="PDZ_canonical"/>
    <property type="match status" value="1"/>
</dbReference>
<dbReference type="InterPro" id="IPR001478">
    <property type="entry name" value="PDZ"/>
</dbReference>
<feature type="region of interest" description="Disordered" evidence="1">
    <location>
        <begin position="162"/>
        <end position="216"/>
    </location>
</feature>
<dbReference type="PANTHER" id="PTHR11324">
    <property type="entry name" value="IL16-RELATED"/>
    <property type="match status" value="1"/>
</dbReference>
<dbReference type="SUPFAM" id="SSF50156">
    <property type="entry name" value="PDZ domain-like"/>
    <property type="match status" value="1"/>
</dbReference>
<sequence>MMTSLMEQSEYFSSASPREKKEFVTVVSVDPVEPAKSEQPFVTILSIGDDDDVGETATAPAQRSADCGEEVLVYRLPGERLGFGLKFDGGSNAVDCVTKLLIQSCAADSPASRTVVSWGHFAPGDEILQIDGVPVSRMTRMECVRSLKESNVQLKLRVRQGNGLRSGAPSNSASKNPAPPPVPPRKYPRRNSKHGDSSATSAIAASGTAPLVTPPDGFADSKMADVSATPQMARLREKLCIPEAKMYTDLLAQEASSCSLLACHESESDDTGSSMSTVVDGGWNGKYFSASTTSNSSFSDVRSIASLIDVETGAMASPPASDDEALRRTRKFDLDRVLEPFLQLEREFSSCATTIEHHDLFQKLVAAAALNNEVSADENESSATAETTATTVMLEPPDVFQDDNSYQQQRLGIKDDLNNNTIQNGDEYPPICCDANEISTHHTISVNNHSNVSDDSDEVPPKPLPRREIPCKTLTKYGKRRPPPPPPPQHSTKPNRCPTPSEVCAADLQHESSDSDISVDRLPRLIDFVPKDRVDVVVPSAVHPDPMDMLLERQRIMSIVNQNVGSTESVTSAKNEFSENHLTNHESFVELRSSSMIVVPSIEDPDDSGRIFK</sequence>
<dbReference type="Proteomes" id="UP001367676">
    <property type="component" value="Unassembled WGS sequence"/>
</dbReference>
<feature type="region of interest" description="Disordered" evidence="1">
    <location>
        <begin position="446"/>
        <end position="501"/>
    </location>
</feature>
<dbReference type="InterPro" id="IPR036034">
    <property type="entry name" value="PDZ_sf"/>
</dbReference>
<evidence type="ECO:0000313" key="3">
    <source>
        <dbReference type="EMBL" id="KAK7570786.1"/>
    </source>
</evidence>
<proteinExistence type="predicted"/>
<dbReference type="AlphaFoldDB" id="A0AAN9T2F6"/>
<name>A0AAN9T2F6_9HEMI</name>
<evidence type="ECO:0000259" key="2">
    <source>
        <dbReference type="PROSITE" id="PS50106"/>
    </source>
</evidence>
<dbReference type="Gene3D" id="2.30.42.10">
    <property type="match status" value="1"/>
</dbReference>
<dbReference type="Pfam" id="PF00595">
    <property type="entry name" value="PDZ"/>
    <property type="match status" value="1"/>
</dbReference>
<reference evidence="3 4" key="1">
    <citation type="submission" date="2024-03" db="EMBL/GenBank/DDBJ databases">
        <title>Adaptation during the transition from Ophiocordyceps entomopathogen to insect associate is accompanied by gene loss and intensified selection.</title>
        <authorList>
            <person name="Ward C.M."/>
            <person name="Onetto C.A."/>
            <person name="Borneman A.R."/>
        </authorList>
    </citation>
    <scope>NUCLEOTIDE SEQUENCE [LARGE SCALE GENOMIC DNA]</scope>
    <source>
        <strain evidence="3">AWRI1</strain>
        <tissue evidence="3">Single Adult Female</tissue>
    </source>
</reference>